<sequence>MLSTVSYTTSAFLKIFYIVCIYTAGYRSNSGYVP</sequence>
<evidence type="ECO:0000313" key="2">
    <source>
        <dbReference type="EMBL" id="JAH47311.1"/>
    </source>
</evidence>
<keyword evidence="1" id="KW-0812">Transmembrane</keyword>
<keyword evidence="1" id="KW-0472">Membrane</keyword>
<reference evidence="2" key="2">
    <citation type="journal article" date="2015" name="Fish Shellfish Immunol.">
        <title>Early steps in the European eel (Anguilla anguilla)-Vibrio vulnificus interaction in the gills: Role of the RtxA13 toxin.</title>
        <authorList>
            <person name="Callol A."/>
            <person name="Pajuelo D."/>
            <person name="Ebbesson L."/>
            <person name="Teles M."/>
            <person name="MacKenzie S."/>
            <person name="Amaro C."/>
        </authorList>
    </citation>
    <scope>NUCLEOTIDE SEQUENCE</scope>
</reference>
<reference evidence="2" key="1">
    <citation type="submission" date="2014-11" db="EMBL/GenBank/DDBJ databases">
        <authorList>
            <person name="Amaro Gonzalez C."/>
        </authorList>
    </citation>
    <scope>NUCLEOTIDE SEQUENCE</scope>
</reference>
<name>A0A0E9T178_ANGAN</name>
<feature type="transmembrane region" description="Helical" evidence="1">
    <location>
        <begin position="6"/>
        <end position="25"/>
    </location>
</feature>
<evidence type="ECO:0000256" key="1">
    <source>
        <dbReference type="SAM" id="Phobius"/>
    </source>
</evidence>
<dbReference type="AlphaFoldDB" id="A0A0E9T178"/>
<dbReference type="EMBL" id="GBXM01061266">
    <property type="protein sequence ID" value="JAH47311.1"/>
    <property type="molecule type" value="Transcribed_RNA"/>
</dbReference>
<accession>A0A0E9T178</accession>
<protein>
    <submittedName>
        <fullName evidence="2">Uncharacterized protein</fullName>
    </submittedName>
</protein>
<proteinExistence type="predicted"/>
<keyword evidence="1" id="KW-1133">Transmembrane helix</keyword>
<organism evidence="2">
    <name type="scientific">Anguilla anguilla</name>
    <name type="common">European freshwater eel</name>
    <name type="synonym">Muraena anguilla</name>
    <dbReference type="NCBI Taxonomy" id="7936"/>
    <lineage>
        <taxon>Eukaryota</taxon>
        <taxon>Metazoa</taxon>
        <taxon>Chordata</taxon>
        <taxon>Craniata</taxon>
        <taxon>Vertebrata</taxon>
        <taxon>Euteleostomi</taxon>
        <taxon>Actinopterygii</taxon>
        <taxon>Neopterygii</taxon>
        <taxon>Teleostei</taxon>
        <taxon>Anguilliformes</taxon>
        <taxon>Anguillidae</taxon>
        <taxon>Anguilla</taxon>
    </lineage>
</organism>